<keyword evidence="5 7" id="KW-0807">Transducer</keyword>
<dbReference type="InterPro" id="IPR004090">
    <property type="entry name" value="Chemotax_Me-accpt_rcpt"/>
</dbReference>
<gene>
    <name evidence="12" type="ORF">I9W95_07010</name>
</gene>
<dbReference type="PANTHER" id="PTHR32089:SF119">
    <property type="entry name" value="METHYL-ACCEPTING CHEMOTAXIS PROTEIN CTPL"/>
    <property type="match status" value="1"/>
</dbReference>
<dbReference type="RefSeq" id="WP_225673279.1">
    <property type="nucleotide sequence ID" value="NZ_JAEDAH010000035.1"/>
</dbReference>
<organism evidence="12 13">
    <name type="scientific">Thalassolituus marinus</name>
    <dbReference type="NCBI Taxonomy" id="671053"/>
    <lineage>
        <taxon>Bacteria</taxon>
        <taxon>Pseudomonadati</taxon>
        <taxon>Pseudomonadota</taxon>
        <taxon>Gammaproteobacteria</taxon>
        <taxon>Oceanospirillales</taxon>
        <taxon>Oceanospirillaceae</taxon>
        <taxon>Thalassolituus</taxon>
    </lineage>
</organism>
<dbReference type="InterPro" id="IPR004089">
    <property type="entry name" value="MCPsignal_dom"/>
</dbReference>
<dbReference type="SUPFAM" id="SSF58104">
    <property type="entry name" value="Methyl-accepting chemotaxis protein (MCP) signaling domain"/>
    <property type="match status" value="1"/>
</dbReference>
<accession>A0ABS7ZNU1</accession>
<evidence type="ECO:0000256" key="5">
    <source>
        <dbReference type="ARBA" id="ARBA00023224"/>
    </source>
</evidence>
<dbReference type="EMBL" id="JAEDAH010000035">
    <property type="protein sequence ID" value="MCA6063352.1"/>
    <property type="molecule type" value="Genomic_DNA"/>
</dbReference>
<keyword evidence="8" id="KW-0175">Coiled coil</keyword>
<dbReference type="SMART" id="SM00283">
    <property type="entry name" value="MA"/>
    <property type="match status" value="1"/>
</dbReference>
<name>A0ABS7ZNU1_9GAMM</name>
<evidence type="ECO:0000256" key="7">
    <source>
        <dbReference type="PROSITE-ProRule" id="PRU00284"/>
    </source>
</evidence>
<evidence type="ECO:0000256" key="3">
    <source>
        <dbReference type="ARBA" id="ARBA00022989"/>
    </source>
</evidence>
<dbReference type="Pfam" id="PF00015">
    <property type="entry name" value="MCPsignal"/>
    <property type="match status" value="1"/>
</dbReference>
<protein>
    <submittedName>
        <fullName evidence="12">Methyl-accepting chemotaxis protein</fullName>
    </submittedName>
</protein>
<dbReference type="Proteomes" id="UP000714380">
    <property type="component" value="Unassembled WGS sequence"/>
</dbReference>
<dbReference type="PRINTS" id="PR00260">
    <property type="entry name" value="CHEMTRNSDUCR"/>
</dbReference>
<evidence type="ECO:0000313" key="12">
    <source>
        <dbReference type="EMBL" id="MCA6063352.1"/>
    </source>
</evidence>
<dbReference type="Gene3D" id="1.10.287.950">
    <property type="entry name" value="Methyl-accepting chemotaxis protein"/>
    <property type="match status" value="1"/>
</dbReference>
<comment type="subcellular location">
    <subcellularLocation>
        <location evidence="1">Membrane</location>
        <topology evidence="1">Multi-pass membrane protein</topology>
    </subcellularLocation>
</comment>
<evidence type="ECO:0000313" key="13">
    <source>
        <dbReference type="Proteomes" id="UP000714380"/>
    </source>
</evidence>
<evidence type="ECO:0000259" key="11">
    <source>
        <dbReference type="PROSITE" id="PS50885"/>
    </source>
</evidence>
<reference evidence="12 13" key="1">
    <citation type="submission" date="2020-12" db="EMBL/GenBank/DDBJ databases">
        <title>Novel Thalassolituus-related marine hydrocarbonoclastic bacteria mediated algae-derived hydrocarbons mineralization in twilight zone of the northern South China Sea.</title>
        <authorList>
            <person name="Dong C."/>
        </authorList>
    </citation>
    <scope>NUCLEOTIDE SEQUENCE [LARGE SCALE GENOMIC DNA]</scope>
    <source>
        <strain evidence="12 13">IMCC1826</strain>
    </source>
</reference>
<feature type="domain" description="HAMP" evidence="11">
    <location>
        <begin position="206"/>
        <end position="259"/>
    </location>
</feature>
<dbReference type="Pfam" id="PF00672">
    <property type="entry name" value="HAMP"/>
    <property type="match status" value="1"/>
</dbReference>
<comment type="caution">
    <text evidence="12">The sequence shown here is derived from an EMBL/GenBank/DDBJ whole genome shotgun (WGS) entry which is preliminary data.</text>
</comment>
<keyword evidence="4 9" id="KW-0472">Membrane</keyword>
<dbReference type="PROSITE" id="PS50885">
    <property type="entry name" value="HAMP"/>
    <property type="match status" value="1"/>
</dbReference>
<evidence type="ECO:0000256" key="9">
    <source>
        <dbReference type="SAM" id="Phobius"/>
    </source>
</evidence>
<comment type="similarity">
    <text evidence="6">Belongs to the methyl-accepting chemotaxis (MCP) protein family.</text>
</comment>
<feature type="domain" description="Methyl-accepting transducer" evidence="10">
    <location>
        <begin position="264"/>
        <end position="500"/>
    </location>
</feature>
<keyword evidence="13" id="KW-1185">Reference proteome</keyword>
<evidence type="ECO:0000256" key="1">
    <source>
        <dbReference type="ARBA" id="ARBA00004141"/>
    </source>
</evidence>
<proteinExistence type="inferred from homology"/>
<dbReference type="PROSITE" id="PS50111">
    <property type="entry name" value="CHEMOTAXIS_TRANSDUC_2"/>
    <property type="match status" value="1"/>
</dbReference>
<dbReference type="SMART" id="SM00304">
    <property type="entry name" value="HAMP"/>
    <property type="match status" value="1"/>
</dbReference>
<dbReference type="CDD" id="cd11386">
    <property type="entry name" value="MCP_signal"/>
    <property type="match status" value="1"/>
</dbReference>
<keyword evidence="2 9" id="KW-0812">Transmembrane</keyword>
<evidence type="ECO:0000259" key="10">
    <source>
        <dbReference type="PROSITE" id="PS50111"/>
    </source>
</evidence>
<feature type="transmembrane region" description="Helical" evidence="9">
    <location>
        <begin position="7"/>
        <end position="26"/>
    </location>
</feature>
<sequence length="537" mass="58745">MRIRHRLILMAVLPAVLASIIFLSVWQQMPSVVSHATNLFDERMQPVWLLTGIQRQYANSVVDVAHQSRAQMLLWNEAGERLSQARTVILQNWQAYLALPLSEEERSELQQSADAAEKALTVIDTLLQYVQEQSSYSMGGFIDMDMYPALTPMLELTDRLVQVQTLLAAQGREKAMSDTAQTINSIALLAITVIIAMAVLGFLGYQRILTPVRLIRNQVVEIEHKRDLTLRVNLNSNDELGELARAFNAMMEAISGSFATMRQTGEQVNSTSAQLRELAQATGTVAYQQVKSMEDNNQQIARVFAAAIEVRDASARASTETESAYALVGHGDQTVASVVGAIHRSSERVAHSAACASALLTHSGNIGTVLDVISNIAEQTNLLALNAAIEAARAGEHGRGFAVVADEVRTLAQRTAESTREIHQLVENIQQGAKETSASLEDVSNLSESMVASAGEASKALKDIRQAVESLQRNSEQVQQLTGEQLDISQRIQVRSDEVASQSRLTEEKAAETEHFSQQLAQMAAGQGRQVTQFRVA</sequence>
<evidence type="ECO:0000256" key="4">
    <source>
        <dbReference type="ARBA" id="ARBA00023136"/>
    </source>
</evidence>
<evidence type="ECO:0000256" key="6">
    <source>
        <dbReference type="ARBA" id="ARBA00029447"/>
    </source>
</evidence>
<feature type="coiled-coil region" evidence="8">
    <location>
        <begin position="454"/>
        <end position="484"/>
    </location>
</feature>
<dbReference type="InterPro" id="IPR003660">
    <property type="entry name" value="HAMP_dom"/>
</dbReference>
<evidence type="ECO:0000256" key="8">
    <source>
        <dbReference type="SAM" id="Coils"/>
    </source>
</evidence>
<dbReference type="CDD" id="cd06225">
    <property type="entry name" value="HAMP"/>
    <property type="match status" value="1"/>
</dbReference>
<feature type="transmembrane region" description="Helical" evidence="9">
    <location>
        <begin position="186"/>
        <end position="205"/>
    </location>
</feature>
<evidence type="ECO:0000256" key="2">
    <source>
        <dbReference type="ARBA" id="ARBA00022692"/>
    </source>
</evidence>
<keyword evidence="3 9" id="KW-1133">Transmembrane helix</keyword>
<dbReference type="PANTHER" id="PTHR32089">
    <property type="entry name" value="METHYL-ACCEPTING CHEMOTAXIS PROTEIN MCPB"/>
    <property type="match status" value="1"/>
</dbReference>